<protein>
    <submittedName>
        <fullName evidence="1">Uncharacterized protein</fullName>
    </submittedName>
</protein>
<name>A0A8S3E0I5_9BILA</name>
<dbReference type="Proteomes" id="UP000681720">
    <property type="component" value="Unassembled WGS sequence"/>
</dbReference>
<comment type="caution">
    <text evidence="1">The sequence shown here is derived from an EMBL/GenBank/DDBJ whole genome shotgun (WGS) entry which is preliminary data.</text>
</comment>
<accession>A0A8S3E0I5</accession>
<organism evidence="1 2">
    <name type="scientific">Rotaria magnacalcarata</name>
    <dbReference type="NCBI Taxonomy" id="392030"/>
    <lineage>
        <taxon>Eukaryota</taxon>
        <taxon>Metazoa</taxon>
        <taxon>Spiralia</taxon>
        <taxon>Gnathifera</taxon>
        <taxon>Rotifera</taxon>
        <taxon>Eurotatoria</taxon>
        <taxon>Bdelloidea</taxon>
        <taxon>Philodinida</taxon>
        <taxon>Philodinidae</taxon>
        <taxon>Rotaria</taxon>
    </lineage>
</organism>
<feature type="non-terminal residue" evidence="1">
    <location>
        <position position="1"/>
    </location>
</feature>
<dbReference type="AlphaFoldDB" id="A0A8S3E0I5"/>
<reference evidence="1" key="1">
    <citation type="submission" date="2021-02" db="EMBL/GenBank/DDBJ databases">
        <authorList>
            <person name="Nowell W R."/>
        </authorList>
    </citation>
    <scope>NUCLEOTIDE SEQUENCE</scope>
</reference>
<dbReference type="EMBL" id="CAJOBJ010229685">
    <property type="protein sequence ID" value="CAF5051994.1"/>
    <property type="molecule type" value="Genomic_DNA"/>
</dbReference>
<proteinExistence type="predicted"/>
<sequence length="59" mass="6453">NNTNNLDEESCHGVLNNVLPIPLEESTLNENLTAAITNENLTAAITNEKSQQDTEQTLD</sequence>
<feature type="non-terminal residue" evidence="1">
    <location>
        <position position="59"/>
    </location>
</feature>
<gene>
    <name evidence="1" type="ORF">GIL414_LOCUS60021</name>
</gene>
<evidence type="ECO:0000313" key="1">
    <source>
        <dbReference type="EMBL" id="CAF5051994.1"/>
    </source>
</evidence>
<evidence type="ECO:0000313" key="2">
    <source>
        <dbReference type="Proteomes" id="UP000681720"/>
    </source>
</evidence>